<evidence type="ECO:0000313" key="12">
    <source>
        <dbReference type="EMBL" id="NDL58000.1"/>
    </source>
</evidence>
<dbReference type="InterPro" id="IPR017736">
    <property type="entry name" value="Glyco_hydro_1_beta-glucosidase"/>
</dbReference>
<evidence type="ECO:0000256" key="3">
    <source>
        <dbReference type="ARBA" id="ARBA00012744"/>
    </source>
</evidence>
<dbReference type="PRINTS" id="PR00131">
    <property type="entry name" value="GLHYDRLASE1"/>
</dbReference>
<dbReference type="EC" id="3.2.1.21" evidence="3 11"/>
<dbReference type="EMBL" id="WLZY01000004">
    <property type="protein sequence ID" value="NDL58000.1"/>
    <property type="molecule type" value="Genomic_DNA"/>
</dbReference>
<dbReference type="PANTHER" id="PTHR10353">
    <property type="entry name" value="GLYCOSYL HYDROLASE"/>
    <property type="match status" value="1"/>
</dbReference>
<dbReference type="Proteomes" id="UP000460435">
    <property type="component" value="Unassembled WGS sequence"/>
</dbReference>
<dbReference type="SUPFAM" id="SSF51445">
    <property type="entry name" value="(Trans)glycosidases"/>
    <property type="match status" value="1"/>
</dbReference>
<dbReference type="FunFam" id="3.20.20.80:FF:000004">
    <property type="entry name" value="Beta-glucosidase 6-phospho-beta-glucosidase"/>
    <property type="match status" value="1"/>
</dbReference>
<dbReference type="GO" id="GO:0008422">
    <property type="term" value="F:beta-glucosidase activity"/>
    <property type="evidence" value="ECO:0007669"/>
    <property type="project" value="UniProtKB-EC"/>
</dbReference>
<organism evidence="12 13">
    <name type="scientific">Phytoactinopolyspora mesophila</name>
    <dbReference type="NCBI Taxonomy" id="2650750"/>
    <lineage>
        <taxon>Bacteria</taxon>
        <taxon>Bacillati</taxon>
        <taxon>Actinomycetota</taxon>
        <taxon>Actinomycetes</taxon>
        <taxon>Jiangellales</taxon>
        <taxon>Jiangellaceae</taxon>
        <taxon>Phytoactinopolyspora</taxon>
    </lineage>
</organism>
<evidence type="ECO:0000256" key="9">
    <source>
        <dbReference type="PIRSR" id="PIRSR617736-1"/>
    </source>
</evidence>
<evidence type="ECO:0000256" key="6">
    <source>
        <dbReference type="ARBA" id="ARBA00023277"/>
    </source>
</evidence>
<feature type="active site" description="Nucleophile" evidence="9">
    <location>
        <position position="366"/>
    </location>
</feature>
<evidence type="ECO:0000256" key="2">
    <source>
        <dbReference type="ARBA" id="ARBA00010838"/>
    </source>
</evidence>
<feature type="binding site" evidence="10">
    <location>
        <begin position="421"/>
        <end position="422"/>
    </location>
    <ligand>
        <name>substrate</name>
    </ligand>
</feature>
<dbReference type="Pfam" id="PF00232">
    <property type="entry name" value="Glyco_hydro_1"/>
    <property type="match status" value="1"/>
</dbReference>
<evidence type="ECO:0000256" key="5">
    <source>
        <dbReference type="ARBA" id="ARBA00023001"/>
    </source>
</evidence>
<dbReference type="NCBIfam" id="TIGR03356">
    <property type="entry name" value="BGL"/>
    <property type="match status" value="1"/>
</dbReference>
<keyword evidence="5" id="KW-0136">Cellulose degradation</keyword>
<keyword evidence="7 11" id="KW-0326">Glycosidase</keyword>
<evidence type="ECO:0000256" key="8">
    <source>
        <dbReference type="ARBA" id="ARBA00023326"/>
    </source>
</evidence>
<keyword evidence="4 11" id="KW-0378">Hydrolase</keyword>
<feature type="binding site" evidence="10">
    <location>
        <position position="26"/>
    </location>
    <ligand>
        <name>substrate</name>
    </ligand>
</feature>
<protein>
    <recommendedName>
        <fullName evidence="3 11">Beta-glucosidase</fullName>
        <ecNumber evidence="3 11">3.2.1.21</ecNumber>
    </recommendedName>
</protein>
<dbReference type="PROSITE" id="PS00653">
    <property type="entry name" value="GLYCOSYL_HYDROL_F1_2"/>
    <property type="match status" value="1"/>
</dbReference>
<feature type="binding site" evidence="10">
    <location>
        <position position="414"/>
    </location>
    <ligand>
        <name>substrate</name>
    </ligand>
</feature>
<reference evidence="12 13" key="1">
    <citation type="submission" date="2019-11" db="EMBL/GenBank/DDBJ databases">
        <authorList>
            <person name="Li X.-J."/>
            <person name="Feng X.-M."/>
        </authorList>
    </citation>
    <scope>NUCLEOTIDE SEQUENCE [LARGE SCALE GENOMIC DNA]</scope>
    <source>
        <strain evidence="12 13">XMNu-373</strain>
    </source>
</reference>
<dbReference type="InterPro" id="IPR033132">
    <property type="entry name" value="GH_1_N_CS"/>
</dbReference>
<keyword evidence="6" id="KW-0119">Carbohydrate metabolism</keyword>
<name>A0A7K3M453_9ACTN</name>
<comment type="caution">
    <text evidence="12">The sequence shown here is derived from an EMBL/GenBank/DDBJ whole genome shotgun (WGS) entry which is preliminary data.</text>
</comment>
<sequence length="464" mass="49952">MEQAAPEAAVSFPPGFVWGAATAAYQIEGAAAEDGRGRSIWDTFSHTPGKVHAGDTGDVACDHYHRYEQDVATMAGLGLGVYRFSISWPRIRPDGIGPVNPAGLDFYDRLTDTLIDRDIDPVATLYHWDLPQSLEDAGGWATRDTAYRFAEYAAAVHARLGDRISTWITLNEPWCAAFLGYAAGVHAPGRQDPAASFAAAYHLMLGHGLATEALRAGGANRVGITLNPAVVRPADPASAADTAATQLIDGLHNRVFLDPLFGREYPADVLEVARRFGTADWLRDTDAGVIATPIDLLGINYYAPTVVAARGDSPAAGAYPGSEGVAFPPVPGPVTSMGWPIEPASLTTLLTRLAADYPTVPIWITENGAAFDDHLDVATGRVADADRIRYLDGHLRAVHAAISGGADVRGYLVWSFLDNFEWAEGYRKRFGIVYVDYPTQARVPKDSARWYQQVIARHGLPATP</sequence>
<evidence type="ECO:0000256" key="11">
    <source>
        <dbReference type="RuleBase" id="RU361175"/>
    </source>
</evidence>
<dbReference type="PANTHER" id="PTHR10353:SF36">
    <property type="entry name" value="LP05116P"/>
    <property type="match status" value="1"/>
</dbReference>
<dbReference type="GO" id="GO:0030245">
    <property type="term" value="P:cellulose catabolic process"/>
    <property type="evidence" value="ECO:0007669"/>
    <property type="project" value="UniProtKB-KW"/>
</dbReference>
<dbReference type="InterPro" id="IPR001360">
    <property type="entry name" value="Glyco_hydro_1"/>
</dbReference>
<proteinExistence type="inferred from homology"/>
<keyword evidence="13" id="KW-1185">Reference proteome</keyword>
<evidence type="ECO:0000256" key="4">
    <source>
        <dbReference type="ARBA" id="ARBA00022801"/>
    </source>
</evidence>
<accession>A0A7K3M453</accession>
<dbReference type="Gene3D" id="3.20.20.80">
    <property type="entry name" value="Glycosidases"/>
    <property type="match status" value="1"/>
</dbReference>
<comment type="similarity">
    <text evidence="2 11">Belongs to the glycosyl hydrolase 1 family.</text>
</comment>
<comment type="catalytic activity">
    <reaction evidence="1 11">
        <text>Hydrolysis of terminal, non-reducing beta-D-glucosyl residues with release of beta-D-glucose.</text>
        <dbReference type="EC" id="3.2.1.21"/>
    </reaction>
</comment>
<feature type="binding site" evidence="10">
    <location>
        <position position="127"/>
    </location>
    <ligand>
        <name>substrate</name>
    </ligand>
</feature>
<evidence type="ECO:0000256" key="7">
    <source>
        <dbReference type="ARBA" id="ARBA00023295"/>
    </source>
</evidence>
<keyword evidence="8" id="KW-0624">Polysaccharide degradation</keyword>
<dbReference type="AlphaFoldDB" id="A0A7K3M453"/>
<evidence type="ECO:0000256" key="1">
    <source>
        <dbReference type="ARBA" id="ARBA00000448"/>
    </source>
</evidence>
<feature type="active site" description="Proton donor" evidence="9">
    <location>
        <position position="172"/>
    </location>
</feature>
<feature type="binding site" evidence="10">
    <location>
        <position position="302"/>
    </location>
    <ligand>
        <name>substrate</name>
    </ligand>
</feature>
<dbReference type="GO" id="GO:0005829">
    <property type="term" value="C:cytosol"/>
    <property type="evidence" value="ECO:0007669"/>
    <property type="project" value="TreeGrafter"/>
</dbReference>
<gene>
    <name evidence="12" type="ORF">F7O44_13050</name>
</gene>
<feature type="binding site" evidence="10">
    <location>
        <position position="171"/>
    </location>
    <ligand>
        <name>substrate</name>
    </ligand>
</feature>
<evidence type="ECO:0000256" key="10">
    <source>
        <dbReference type="PIRSR" id="PIRSR617736-2"/>
    </source>
</evidence>
<dbReference type="InterPro" id="IPR017853">
    <property type="entry name" value="GH"/>
</dbReference>
<evidence type="ECO:0000313" key="13">
    <source>
        <dbReference type="Proteomes" id="UP000460435"/>
    </source>
</evidence>